<keyword evidence="5 6" id="KW-0472">Membrane</keyword>
<comment type="caution">
    <text evidence="8">The sequence shown here is derived from an EMBL/GenBank/DDBJ whole genome shotgun (WGS) entry which is preliminary data.</text>
</comment>
<evidence type="ECO:0000256" key="3">
    <source>
        <dbReference type="ARBA" id="ARBA00022906"/>
    </source>
</evidence>
<dbReference type="AlphaFoldDB" id="A0A259TU63"/>
<accession>A0A259TU63</accession>
<feature type="domain" description="Cation efflux protein transmembrane" evidence="7">
    <location>
        <begin position="152"/>
        <end position="261"/>
    </location>
</feature>
<keyword evidence="4 6" id="KW-1133">Transmembrane helix</keyword>
<dbReference type="SUPFAM" id="SSF161111">
    <property type="entry name" value="Cation efflux protein transmembrane domain-like"/>
    <property type="match status" value="1"/>
</dbReference>
<dbReference type="GO" id="GO:0005385">
    <property type="term" value="F:zinc ion transmembrane transporter activity"/>
    <property type="evidence" value="ECO:0007669"/>
    <property type="project" value="TreeGrafter"/>
</dbReference>
<evidence type="ECO:0000256" key="5">
    <source>
        <dbReference type="ARBA" id="ARBA00023136"/>
    </source>
</evidence>
<evidence type="ECO:0000256" key="4">
    <source>
        <dbReference type="ARBA" id="ARBA00022989"/>
    </source>
</evidence>
<dbReference type="GO" id="GO:0005886">
    <property type="term" value="C:plasma membrane"/>
    <property type="evidence" value="ECO:0007669"/>
    <property type="project" value="TreeGrafter"/>
</dbReference>
<dbReference type="EMBL" id="MQWB01000014">
    <property type="protein sequence ID" value="OZC01240.1"/>
    <property type="molecule type" value="Genomic_DNA"/>
</dbReference>
<dbReference type="RefSeq" id="WP_094552050.1">
    <property type="nucleotide sequence ID" value="NZ_MQWB01000014.1"/>
</dbReference>
<feature type="transmembrane region" description="Helical" evidence="6">
    <location>
        <begin position="121"/>
        <end position="139"/>
    </location>
</feature>
<dbReference type="OrthoDB" id="9799649at2"/>
<proteinExistence type="predicted"/>
<dbReference type="Gene3D" id="1.20.1510.10">
    <property type="entry name" value="Cation efflux protein transmembrane domain"/>
    <property type="match status" value="1"/>
</dbReference>
<gene>
    <name evidence="8" type="ORF">BSZ36_18485</name>
</gene>
<feature type="transmembrane region" description="Helical" evidence="6">
    <location>
        <begin position="151"/>
        <end position="169"/>
    </location>
</feature>
<dbReference type="Pfam" id="PF01545">
    <property type="entry name" value="Cation_efflux"/>
    <property type="match status" value="2"/>
</dbReference>
<evidence type="ECO:0000313" key="8">
    <source>
        <dbReference type="EMBL" id="OZC01240.1"/>
    </source>
</evidence>
<dbReference type="Proteomes" id="UP000216446">
    <property type="component" value="Unassembled WGS sequence"/>
</dbReference>
<sequence length="267" mass="28113">MTRTRYHVEKMDCAAEERLVRMALADVEGVGPLRFDLPARHLDVVHEGDRARVSVALDGLGLGAREIESGLAAPGDLRAEPAQERGPLWIALAINATFFVGELTAGLVSGSMGLVADSLDMLADALVYALSLLAVGGTVLRKKRLARWSGYLQAGLAVFGLVEVVRRFVTAEAPPDVPTMIVVAALALVGNVATLLVLRRARGGSPGEAHVEASWIFTSNDIKVNGLVIASALVVWATASPIPDLVAGALIFVVVANGARRILALSR</sequence>
<dbReference type="InterPro" id="IPR058533">
    <property type="entry name" value="Cation_efflux_TM"/>
</dbReference>
<dbReference type="SUPFAM" id="SSF55008">
    <property type="entry name" value="HMA, heavy metal-associated domain"/>
    <property type="match status" value="1"/>
</dbReference>
<dbReference type="InterPro" id="IPR050681">
    <property type="entry name" value="CDF/SLC30A"/>
</dbReference>
<feature type="domain" description="Cation efflux protein transmembrane" evidence="7">
    <location>
        <begin position="88"/>
        <end position="135"/>
    </location>
</feature>
<feature type="transmembrane region" description="Helical" evidence="6">
    <location>
        <begin position="88"/>
        <end position="109"/>
    </location>
</feature>
<dbReference type="InParanoid" id="A0A259TU63"/>
<dbReference type="GO" id="GO:0046872">
    <property type="term" value="F:metal ion binding"/>
    <property type="evidence" value="ECO:0007669"/>
    <property type="project" value="InterPro"/>
</dbReference>
<organism evidence="8 9">
    <name type="scientific">Rubricoccus marinus</name>
    <dbReference type="NCBI Taxonomy" id="716817"/>
    <lineage>
        <taxon>Bacteria</taxon>
        <taxon>Pseudomonadati</taxon>
        <taxon>Rhodothermota</taxon>
        <taxon>Rhodothermia</taxon>
        <taxon>Rhodothermales</taxon>
        <taxon>Rubricoccaceae</taxon>
        <taxon>Rubricoccus</taxon>
    </lineage>
</organism>
<feature type="transmembrane region" description="Helical" evidence="6">
    <location>
        <begin position="181"/>
        <end position="201"/>
    </location>
</feature>
<evidence type="ECO:0000256" key="1">
    <source>
        <dbReference type="ARBA" id="ARBA00004141"/>
    </source>
</evidence>
<comment type="subcellular location">
    <subcellularLocation>
        <location evidence="1">Membrane</location>
        <topology evidence="1">Multi-pass membrane protein</topology>
    </subcellularLocation>
</comment>
<dbReference type="InterPro" id="IPR036163">
    <property type="entry name" value="HMA_dom_sf"/>
</dbReference>
<reference evidence="8 9" key="1">
    <citation type="submission" date="2016-11" db="EMBL/GenBank/DDBJ databases">
        <title>Study of marine rhodopsin-containing bacteria.</title>
        <authorList>
            <person name="Yoshizawa S."/>
            <person name="Kumagai Y."/>
            <person name="Kogure K."/>
        </authorList>
    </citation>
    <scope>NUCLEOTIDE SEQUENCE [LARGE SCALE GENOMIC DNA]</scope>
    <source>
        <strain evidence="8 9">SG-29</strain>
    </source>
</reference>
<keyword evidence="3" id="KW-0813">Transport</keyword>
<dbReference type="PANTHER" id="PTHR11562:SF17">
    <property type="entry name" value="RE54080P-RELATED"/>
    <property type="match status" value="1"/>
</dbReference>
<keyword evidence="3" id="KW-0406">Ion transport</keyword>
<keyword evidence="3" id="KW-0864">Zinc transport</keyword>
<evidence type="ECO:0000256" key="6">
    <source>
        <dbReference type="SAM" id="Phobius"/>
    </source>
</evidence>
<name>A0A259TU63_9BACT</name>
<keyword evidence="9" id="KW-1185">Reference proteome</keyword>
<keyword evidence="3" id="KW-0862">Zinc</keyword>
<keyword evidence="2 6" id="KW-0812">Transmembrane</keyword>
<dbReference type="InterPro" id="IPR027469">
    <property type="entry name" value="Cation_efflux_TMD_sf"/>
</dbReference>
<evidence type="ECO:0000313" key="9">
    <source>
        <dbReference type="Proteomes" id="UP000216446"/>
    </source>
</evidence>
<dbReference type="PANTHER" id="PTHR11562">
    <property type="entry name" value="CATION EFFLUX PROTEIN/ ZINC TRANSPORTER"/>
    <property type="match status" value="1"/>
</dbReference>
<protein>
    <recommendedName>
        <fullName evidence="7">Cation efflux protein transmembrane domain-containing protein</fullName>
    </recommendedName>
</protein>
<evidence type="ECO:0000256" key="2">
    <source>
        <dbReference type="ARBA" id="ARBA00022692"/>
    </source>
</evidence>
<evidence type="ECO:0000259" key="7">
    <source>
        <dbReference type="Pfam" id="PF01545"/>
    </source>
</evidence>